<dbReference type="PANTHER" id="PTHR42901">
    <property type="entry name" value="ALCOHOL DEHYDROGENASE"/>
    <property type="match status" value="1"/>
</dbReference>
<dbReference type="Gene3D" id="3.40.50.720">
    <property type="entry name" value="NAD(P)-binding Rossmann-like Domain"/>
    <property type="match status" value="1"/>
</dbReference>
<keyword evidence="5" id="KW-1185">Reference proteome</keyword>
<dbReference type="Pfam" id="PF00106">
    <property type="entry name" value="adh_short"/>
    <property type="match status" value="1"/>
</dbReference>
<dbReference type="InterPro" id="IPR036291">
    <property type="entry name" value="NAD(P)-bd_dom_sf"/>
</dbReference>
<evidence type="ECO:0000256" key="2">
    <source>
        <dbReference type="ARBA" id="ARBA00023002"/>
    </source>
</evidence>
<dbReference type="EMBL" id="KV875093">
    <property type="protein sequence ID" value="OIW35539.1"/>
    <property type="molecule type" value="Genomic_DNA"/>
</dbReference>
<dbReference type="GO" id="GO:0016491">
    <property type="term" value="F:oxidoreductase activity"/>
    <property type="evidence" value="ECO:0007669"/>
    <property type="project" value="UniProtKB-KW"/>
</dbReference>
<evidence type="ECO:0000259" key="3">
    <source>
        <dbReference type="SMART" id="SM00822"/>
    </source>
</evidence>
<evidence type="ECO:0000313" key="5">
    <source>
        <dbReference type="Proteomes" id="UP000182658"/>
    </source>
</evidence>
<dbReference type="Proteomes" id="UP000182658">
    <property type="component" value="Unassembled WGS sequence"/>
</dbReference>
<dbReference type="InterPro" id="IPR057326">
    <property type="entry name" value="KR_dom"/>
</dbReference>
<organism evidence="4 5">
    <name type="scientific">Coniochaeta ligniaria NRRL 30616</name>
    <dbReference type="NCBI Taxonomy" id="1408157"/>
    <lineage>
        <taxon>Eukaryota</taxon>
        <taxon>Fungi</taxon>
        <taxon>Dikarya</taxon>
        <taxon>Ascomycota</taxon>
        <taxon>Pezizomycotina</taxon>
        <taxon>Sordariomycetes</taxon>
        <taxon>Sordariomycetidae</taxon>
        <taxon>Coniochaetales</taxon>
        <taxon>Coniochaetaceae</taxon>
        <taxon>Coniochaeta</taxon>
    </lineage>
</organism>
<name>A0A1J7J868_9PEZI</name>
<evidence type="ECO:0000256" key="1">
    <source>
        <dbReference type="ARBA" id="ARBA00006484"/>
    </source>
</evidence>
<dbReference type="STRING" id="1408157.A0A1J7J868"/>
<feature type="domain" description="Ketoreductase" evidence="3">
    <location>
        <begin position="25"/>
        <end position="200"/>
    </location>
</feature>
<evidence type="ECO:0000313" key="4">
    <source>
        <dbReference type="EMBL" id="OIW35539.1"/>
    </source>
</evidence>
<gene>
    <name evidence="4" type="ORF">CONLIGDRAFT_639807</name>
</gene>
<accession>A0A1J7J868</accession>
<proteinExistence type="inferred from homology"/>
<keyword evidence="2" id="KW-0560">Oxidoreductase</keyword>
<comment type="similarity">
    <text evidence="1">Belongs to the short-chain dehydrogenases/reductases (SDR) family.</text>
</comment>
<dbReference type="AlphaFoldDB" id="A0A1J7J868"/>
<protein>
    <submittedName>
        <fullName evidence="4">NAD(P)-binding protein</fullName>
    </submittedName>
</protein>
<reference evidence="4 5" key="1">
    <citation type="submission" date="2016-10" db="EMBL/GenBank/DDBJ databases">
        <title>Draft genome sequence of Coniochaeta ligniaria NRRL30616, a lignocellulolytic fungus for bioabatement of inhibitors in plant biomass hydrolysates.</title>
        <authorList>
            <consortium name="DOE Joint Genome Institute"/>
            <person name="Jimenez D.J."/>
            <person name="Hector R.E."/>
            <person name="Riley R."/>
            <person name="Sun H."/>
            <person name="Grigoriev I.V."/>
            <person name="Van Elsas J.D."/>
            <person name="Nichols N.N."/>
        </authorList>
    </citation>
    <scope>NUCLEOTIDE SEQUENCE [LARGE SCALE GENOMIC DNA]</scope>
    <source>
        <strain evidence="4 5">NRRL 30616</strain>
    </source>
</reference>
<dbReference type="OrthoDB" id="1933717at2759"/>
<dbReference type="SMART" id="SM00822">
    <property type="entry name" value="PKS_KR"/>
    <property type="match status" value="1"/>
</dbReference>
<dbReference type="PRINTS" id="PR00081">
    <property type="entry name" value="GDHRDH"/>
</dbReference>
<dbReference type="InParanoid" id="A0A1J7J868"/>
<dbReference type="SUPFAM" id="SSF51735">
    <property type="entry name" value="NAD(P)-binding Rossmann-fold domains"/>
    <property type="match status" value="1"/>
</dbReference>
<sequence length="282" mass="29716">MSYTTQTHTTTYPSLSTFSLPSATTTILITGAGSGIGRATALSHARAGAKSLILLGRRPEPLASTAHLINSAHPSVSVSVYPVDILDSAALASVFASHPAVDVVIHAAGDLLPLQPIADQDQDTLWRSFETNARGALNVALAFVASLPDQKEGGVFVALSSAGVFMPAFAGVGAYLSSKLAAVRLLDSLAAESVGRLRVTHVHPGTVRTGMAEEFERAGVVFPYDDVSLPADFLVWAGSAEAGFLGGRYVFANWDVDELKQRREEIEKSRDLTVGLVGFPRV</sequence>
<dbReference type="InterPro" id="IPR002347">
    <property type="entry name" value="SDR_fam"/>
</dbReference>
<dbReference type="PANTHER" id="PTHR42901:SF1">
    <property type="entry name" value="ALCOHOL DEHYDROGENASE"/>
    <property type="match status" value="1"/>
</dbReference>
<dbReference type="CDD" id="cd05233">
    <property type="entry name" value="SDR_c"/>
    <property type="match status" value="1"/>
</dbReference>